<dbReference type="EMBL" id="MU167311">
    <property type="protein sequence ID" value="KAG0143739.1"/>
    <property type="molecule type" value="Genomic_DNA"/>
</dbReference>
<keyword evidence="6" id="KW-0413">Isomerase</keyword>
<organism evidence="15 16">
    <name type="scientific">Cronartium quercuum f. sp. fusiforme G11</name>
    <dbReference type="NCBI Taxonomy" id="708437"/>
    <lineage>
        <taxon>Eukaryota</taxon>
        <taxon>Fungi</taxon>
        <taxon>Dikarya</taxon>
        <taxon>Basidiomycota</taxon>
        <taxon>Pucciniomycotina</taxon>
        <taxon>Pucciniomycetes</taxon>
        <taxon>Pucciniales</taxon>
        <taxon>Coleosporiaceae</taxon>
        <taxon>Cronartium</taxon>
    </lineage>
</organism>
<name>A0A9P6T9M5_9BASI</name>
<evidence type="ECO:0000256" key="7">
    <source>
        <dbReference type="ARBA" id="ARBA00023254"/>
    </source>
</evidence>
<comment type="similarity">
    <text evidence="1">Belongs to the helicase family. SKI2 subfamily.</text>
</comment>
<feature type="region of interest" description="Disordered" evidence="12">
    <location>
        <begin position="131"/>
        <end position="152"/>
    </location>
</feature>
<feature type="compositionally biased region" description="Low complexity" evidence="12">
    <location>
        <begin position="1118"/>
        <end position="1127"/>
    </location>
</feature>
<evidence type="ECO:0000313" key="16">
    <source>
        <dbReference type="Proteomes" id="UP000886653"/>
    </source>
</evidence>
<dbReference type="GO" id="GO:0016787">
    <property type="term" value="F:hydrolase activity"/>
    <property type="evidence" value="ECO:0007669"/>
    <property type="project" value="UniProtKB-KW"/>
</dbReference>
<dbReference type="PANTHER" id="PTHR47835">
    <property type="entry name" value="HFM1, ATP DEPENDENT DNA HELICASE HOMOLOG"/>
    <property type="match status" value="1"/>
</dbReference>
<dbReference type="InterPro" id="IPR027417">
    <property type="entry name" value="P-loop_NTPase"/>
</dbReference>
<dbReference type="EC" id="5.6.2.4" evidence="9"/>
<dbReference type="Pfam" id="PF00270">
    <property type="entry name" value="DEAD"/>
    <property type="match status" value="1"/>
</dbReference>
<dbReference type="CDD" id="cd18795">
    <property type="entry name" value="SF2_C_Ski2"/>
    <property type="match status" value="1"/>
</dbReference>
<dbReference type="SMART" id="SM00973">
    <property type="entry name" value="Sec63"/>
    <property type="match status" value="1"/>
</dbReference>
<dbReference type="Gene3D" id="1.10.3380.10">
    <property type="entry name" value="Sec63 N-terminal domain-like domain"/>
    <property type="match status" value="1"/>
</dbReference>
<evidence type="ECO:0000256" key="1">
    <source>
        <dbReference type="ARBA" id="ARBA00010140"/>
    </source>
</evidence>
<comment type="caution">
    <text evidence="15">The sequence shown here is derived from an EMBL/GenBank/DDBJ whole genome shotgun (WGS) entry which is preliminary data.</text>
</comment>
<dbReference type="Pfam" id="PF02889">
    <property type="entry name" value="Sec63"/>
    <property type="match status" value="1"/>
</dbReference>
<dbReference type="OrthoDB" id="5575at2759"/>
<evidence type="ECO:0000256" key="8">
    <source>
        <dbReference type="ARBA" id="ARBA00034617"/>
    </source>
</evidence>
<dbReference type="PROSITE" id="PS51192">
    <property type="entry name" value="HELICASE_ATP_BIND_1"/>
    <property type="match status" value="1"/>
</dbReference>
<keyword evidence="3" id="KW-0378">Hydrolase</keyword>
<dbReference type="FunFam" id="1.10.10.10:FF:000012">
    <property type="entry name" value="U5 small nuclear ribonucleoprotein helicase"/>
    <property type="match status" value="1"/>
</dbReference>
<feature type="domain" description="Helicase C-terminal" evidence="14">
    <location>
        <begin position="474"/>
        <end position="671"/>
    </location>
</feature>
<feature type="region of interest" description="Disordered" evidence="12">
    <location>
        <begin position="1197"/>
        <end position="1232"/>
    </location>
</feature>
<dbReference type="GO" id="GO:0005524">
    <property type="term" value="F:ATP binding"/>
    <property type="evidence" value="ECO:0007669"/>
    <property type="project" value="UniProtKB-KW"/>
</dbReference>
<dbReference type="InterPro" id="IPR011545">
    <property type="entry name" value="DEAD/DEAH_box_helicase_dom"/>
</dbReference>
<reference evidence="15" key="1">
    <citation type="submission" date="2013-11" db="EMBL/GenBank/DDBJ databases">
        <title>Genome sequence of the fusiform rust pathogen reveals effectors for host alternation and coevolution with pine.</title>
        <authorList>
            <consortium name="DOE Joint Genome Institute"/>
            <person name="Smith K."/>
            <person name="Pendleton A."/>
            <person name="Kubisiak T."/>
            <person name="Anderson C."/>
            <person name="Salamov A."/>
            <person name="Aerts A."/>
            <person name="Riley R."/>
            <person name="Clum A."/>
            <person name="Lindquist E."/>
            <person name="Ence D."/>
            <person name="Campbell M."/>
            <person name="Kronenberg Z."/>
            <person name="Feau N."/>
            <person name="Dhillon B."/>
            <person name="Hamelin R."/>
            <person name="Burleigh J."/>
            <person name="Smith J."/>
            <person name="Yandell M."/>
            <person name="Nelson C."/>
            <person name="Grigoriev I."/>
            <person name="Davis J."/>
        </authorList>
    </citation>
    <scope>NUCLEOTIDE SEQUENCE</scope>
    <source>
        <strain evidence="15">G11</strain>
    </source>
</reference>
<proteinExistence type="inferred from homology"/>
<dbReference type="SMART" id="SM00487">
    <property type="entry name" value="DEXDc"/>
    <property type="match status" value="1"/>
</dbReference>
<evidence type="ECO:0000256" key="3">
    <source>
        <dbReference type="ARBA" id="ARBA00022801"/>
    </source>
</evidence>
<dbReference type="GO" id="GO:0003676">
    <property type="term" value="F:nucleic acid binding"/>
    <property type="evidence" value="ECO:0007669"/>
    <property type="project" value="InterPro"/>
</dbReference>
<dbReference type="PANTHER" id="PTHR47835:SF3">
    <property type="entry name" value="HELICASE FOR MEIOSIS 1"/>
    <property type="match status" value="1"/>
</dbReference>
<feature type="coiled-coil region" evidence="11">
    <location>
        <begin position="1592"/>
        <end position="1619"/>
    </location>
</feature>
<protein>
    <recommendedName>
        <fullName evidence="9">DNA 3'-5' helicase</fullName>
        <ecNumber evidence="9">5.6.2.4</ecNumber>
    </recommendedName>
</protein>
<dbReference type="PROSITE" id="PS51194">
    <property type="entry name" value="HELICASE_CTER"/>
    <property type="match status" value="1"/>
</dbReference>
<evidence type="ECO:0000256" key="6">
    <source>
        <dbReference type="ARBA" id="ARBA00023235"/>
    </source>
</evidence>
<evidence type="ECO:0000256" key="12">
    <source>
        <dbReference type="SAM" id="MobiDB-lite"/>
    </source>
</evidence>
<feature type="region of interest" description="Disordered" evidence="12">
    <location>
        <begin position="1106"/>
        <end position="1146"/>
    </location>
</feature>
<dbReference type="Pfam" id="PF23445">
    <property type="entry name" value="WHD_SNRNP200"/>
    <property type="match status" value="1"/>
</dbReference>
<dbReference type="InterPro" id="IPR036388">
    <property type="entry name" value="WH-like_DNA-bd_sf"/>
</dbReference>
<feature type="compositionally biased region" description="Polar residues" evidence="12">
    <location>
        <begin position="1550"/>
        <end position="1564"/>
    </location>
</feature>
<dbReference type="InterPro" id="IPR001650">
    <property type="entry name" value="Helicase_C-like"/>
</dbReference>
<feature type="region of interest" description="Disordered" evidence="12">
    <location>
        <begin position="1312"/>
        <end position="1348"/>
    </location>
</feature>
<dbReference type="InterPro" id="IPR057842">
    <property type="entry name" value="WH_MER3"/>
</dbReference>
<comment type="catalytic activity">
    <reaction evidence="10">
        <text>ATP + H2O = ADP + phosphate + H(+)</text>
        <dbReference type="Rhea" id="RHEA:13065"/>
        <dbReference type="ChEBI" id="CHEBI:15377"/>
        <dbReference type="ChEBI" id="CHEBI:15378"/>
        <dbReference type="ChEBI" id="CHEBI:30616"/>
        <dbReference type="ChEBI" id="CHEBI:43474"/>
        <dbReference type="ChEBI" id="CHEBI:456216"/>
        <dbReference type="EC" id="5.6.2.4"/>
    </reaction>
</comment>
<feature type="domain" description="Helicase ATP-binding" evidence="13">
    <location>
        <begin position="255"/>
        <end position="427"/>
    </location>
</feature>
<feature type="region of interest" description="Disordered" evidence="12">
    <location>
        <begin position="1499"/>
        <end position="1591"/>
    </location>
</feature>
<keyword evidence="16" id="KW-1185">Reference proteome</keyword>
<keyword evidence="5" id="KW-0067">ATP-binding</keyword>
<keyword evidence="11" id="KW-0175">Coiled coil</keyword>
<gene>
    <name evidence="15" type="ORF">CROQUDRAFT_108963</name>
</gene>
<evidence type="ECO:0000256" key="11">
    <source>
        <dbReference type="SAM" id="Coils"/>
    </source>
</evidence>
<dbReference type="SUPFAM" id="SSF158702">
    <property type="entry name" value="Sec63 N-terminal domain-like"/>
    <property type="match status" value="1"/>
</dbReference>
<feature type="compositionally biased region" description="Basic and acidic residues" evidence="12">
    <location>
        <begin position="1578"/>
        <end position="1587"/>
    </location>
</feature>
<dbReference type="InterPro" id="IPR036390">
    <property type="entry name" value="WH_DNA-bd_sf"/>
</dbReference>
<dbReference type="SMART" id="SM00490">
    <property type="entry name" value="HELICc"/>
    <property type="match status" value="1"/>
</dbReference>
<evidence type="ECO:0000259" key="14">
    <source>
        <dbReference type="PROSITE" id="PS51194"/>
    </source>
</evidence>
<evidence type="ECO:0000256" key="10">
    <source>
        <dbReference type="ARBA" id="ARBA00048988"/>
    </source>
</evidence>
<evidence type="ECO:0000256" key="2">
    <source>
        <dbReference type="ARBA" id="ARBA00022741"/>
    </source>
</evidence>
<evidence type="ECO:0000256" key="5">
    <source>
        <dbReference type="ARBA" id="ARBA00022840"/>
    </source>
</evidence>
<evidence type="ECO:0000259" key="13">
    <source>
        <dbReference type="PROSITE" id="PS51192"/>
    </source>
</evidence>
<feature type="compositionally biased region" description="Polar residues" evidence="12">
    <location>
        <begin position="1316"/>
        <end position="1331"/>
    </location>
</feature>
<dbReference type="Pfam" id="PF00271">
    <property type="entry name" value="Helicase_C"/>
    <property type="match status" value="1"/>
</dbReference>
<keyword evidence="7" id="KW-0469">Meiosis</keyword>
<sequence length="1625" mass="180793">MSSLTRPRNPNCRAAPGLCWSRAQAGSSSAVAPFMDDDLVFDNFLIFGNHLRSLTKELGMFDPIGTNSSRSVSPTRFFSEADEDQYIVEHTTSGYNYQDDRMRELECPSRLDSSGYDRYHEQAYEYDVAQGDAQWDSESPYPDFRPDLPYGSGYDDRQVDRFEYENLPFRPPSPVNEEQRFQVPGFQPPAQRVAPIIPHGPTYHQGERHEGYQPQAVAKQPTAPSRLVPVSNLPEPYRNVFPFNVFNVIQSKLLPTIYESDSNAVVAAPTGSGKTVVFELAILRMLEYDPNAKAVYMAPTKSLCSERFQDWTVKFSSLGVKCIELTGDSEHSSLKDAKLANVIVTTPEKWDSMTRKWFDYPKILSVLRLVSIDEVHMLCEERGSVLEVIVSRMKTLGTRIRLIALSATVPNIHDVAEWLGDNSVTSNGTTKQGSAQTFIFGEEYRPIKLSKFVYGYPRRQDQTEYQFMSILNFKLMDLIVSHSSGKPTLVFCGTRKSSLQAAEAISKAYEKLIENKSKLPWKVVKSSKVISDKKLAALIGQGIGIHHAGLDWKDRKCVEELFRDNVISVLCTTSTLAVGVNLPARSVIIRGTRTYKGGAAVSGTDGFENYSDLDLTQMMGRAGRPQFDTEGVAVIMTAQNEKARIEDLVNSKTTLESCLHLNLTEHINSEINIGTITSHESALRWIHNSFLAIRIKKNPKPYSIEKSKELTGERQLEAFVKNTIKLLGKDGLIEQIGSEINPTDLGEIMSKHCLRHQTFLNLVRSKPNTTTRDQLESISKSDEFSTIRIRTGEGASYNKLNSNFGLKFPLSGKINQGYQKVMLLIQAILGGIPLVELKTDNNNPQMEANMIWQHLPRICKCLVALTIAQRDVGARSALELLRSVNAKAWEGTPWVLRQLDQIGEKSVKRLAENNLISIDDIRNTSAARIEIILDRNPPFGTRIIKQALSMPKFKCTMNTVSENVTQQGVHVTVEIEVGLSETNPPINWKWRNTILMATVLVLTNDHKWIEFRTIQIKLLRDPKRFTIECILIKPSQTVVTYVACQQIAGIGCTVQWVPSIPRQSYPKPMAMSTDEAAAADVLAGIGASDLETSDDDELVGNHKTRHELGMPSAHVQQPSKPTSSAKATKSHVSITRKPNSLVPVANKSPSIQTSIQNDTQAPGTLLENGRYKCGHRCKGACQHYCCINGMVKRKAKDATKNPTADGSSKSLPSLTASSKSNKSTISDSGSAIGRSKRKNSLICSSNLEDETEIPDPNLLVPRDRGSTSSEAHGNAEGDSLSSKALKNDHFDDMLSEDEEFLARLDRSIANDDFSRGNASKPPSQKNVTPRVSKTSEEEGITTSSSSVSRFVNKKKVVDNFDERSIFKKLNPDKDEKRFRERSRSNGSAYSSTLPLATTILNPSSSTDIVETDLCNAASLFSPDSDDSVHRVPLSSPDIVVVSGEDLKTKKADQVKMVENGFADVKPLKYTMDGDAEEEEEVDELEERYHFSILAPYLKSDEDEDDYPASSSRDPVADAHSSSQEIQEGSNKRLKIDRDSNPTFGGGRSIPQPTQTRGDSISPAFNSPLPLRASTSNTKLHDFDESDRTFNTNQTARERMELAEDEVDELEDLGEDLEWAREYIEN</sequence>
<keyword evidence="2" id="KW-0547">Nucleotide-binding</keyword>
<dbReference type="SUPFAM" id="SSF52540">
    <property type="entry name" value="P-loop containing nucleoside triphosphate hydrolases"/>
    <property type="match status" value="1"/>
</dbReference>
<dbReference type="GO" id="GO:0051321">
    <property type="term" value="P:meiotic cell cycle"/>
    <property type="evidence" value="ECO:0007669"/>
    <property type="project" value="UniProtKB-KW"/>
</dbReference>
<dbReference type="GO" id="GO:0043138">
    <property type="term" value="F:3'-5' DNA helicase activity"/>
    <property type="evidence" value="ECO:0007669"/>
    <property type="project" value="UniProtKB-EC"/>
</dbReference>
<dbReference type="InterPro" id="IPR004179">
    <property type="entry name" value="Sec63-dom"/>
</dbReference>
<dbReference type="Gene3D" id="3.40.50.300">
    <property type="entry name" value="P-loop containing nucleotide triphosphate hydrolases"/>
    <property type="match status" value="2"/>
</dbReference>
<keyword evidence="4" id="KW-0347">Helicase</keyword>
<evidence type="ECO:0000256" key="9">
    <source>
        <dbReference type="ARBA" id="ARBA00034808"/>
    </source>
</evidence>
<evidence type="ECO:0000256" key="4">
    <source>
        <dbReference type="ARBA" id="ARBA00022806"/>
    </source>
</evidence>
<accession>A0A9P6T9M5</accession>
<dbReference type="Proteomes" id="UP000886653">
    <property type="component" value="Unassembled WGS sequence"/>
</dbReference>
<feature type="region of interest" description="Disordered" evidence="12">
    <location>
        <begin position="1245"/>
        <end position="1284"/>
    </location>
</feature>
<feature type="compositionally biased region" description="Polar residues" evidence="12">
    <location>
        <begin position="1519"/>
        <end position="1528"/>
    </location>
</feature>
<dbReference type="SUPFAM" id="SSF46785">
    <property type="entry name" value="Winged helix' DNA-binding domain"/>
    <property type="match status" value="1"/>
</dbReference>
<feature type="compositionally biased region" description="Low complexity" evidence="12">
    <location>
        <begin position="1207"/>
        <end position="1230"/>
    </location>
</feature>
<evidence type="ECO:0000313" key="15">
    <source>
        <dbReference type="EMBL" id="KAG0143739.1"/>
    </source>
</evidence>
<dbReference type="InterPro" id="IPR014001">
    <property type="entry name" value="Helicase_ATP-bd"/>
</dbReference>
<dbReference type="Gene3D" id="1.10.10.10">
    <property type="entry name" value="Winged helix-like DNA-binding domain superfamily/Winged helix DNA-binding domain"/>
    <property type="match status" value="1"/>
</dbReference>
<comment type="catalytic activity">
    <reaction evidence="8">
        <text>Couples ATP hydrolysis with the unwinding of duplex DNA by translocating in the 3'-5' direction.</text>
        <dbReference type="EC" id="5.6.2.4"/>
    </reaction>
</comment>
<feature type="compositionally biased region" description="Basic and acidic residues" evidence="12">
    <location>
        <begin position="1529"/>
        <end position="1539"/>
    </location>
</feature>
<dbReference type="InterPro" id="IPR052247">
    <property type="entry name" value="Meiotic_Crossover_Helicase"/>
</dbReference>